<dbReference type="PANTHER" id="PTHR38035">
    <property type="entry name" value="UPF0070 PROTEIN YFGM"/>
    <property type="match status" value="1"/>
</dbReference>
<dbReference type="GO" id="GO:0044877">
    <property type="term" value="F:protein-containing complex binding"/>
    <property type="evidence" value="ECO:0007669"/>
    <property type="project" value="InterPro"/>
</dbReference>
<dbReference type="PANTHER" id="PTHR38035:SF1">
    <property type="entry name" value="ANCILLARY SECYEG TRANSLOCON SUBUNIT"/>
    <property type="match status" value="1"/>
</dbReference>
<evidence type="ECO:0000256" key="6">
    <source>
        <dbReference type="ARBA" id="ARBA00023186"/>
    </source>
</evidence>
<evidence type="ECO:0000256" key="4">
    <source>
        <dbReference type="ARBA" id="ARBA00022989"/>
    </source>
</evidence>
<keyword evidence="6" id="KW-0143">Chaperone</keyword>
<keyword evidence="2" id="KW-1003">Cell membrane</keyword>
<dbReference type="EMBL" id="UINC01001534">
    <property type="protein sequence ID" value="SUZ83055.1"/>
    <property type="molecule type" value="Genomic_DNA"/>
</dbReference>
<reference evidence="11" key="1">
    <citation type="submission" date="2018-05" db="EMBL/GenBank/DDBJ databases">
        <authorList>
            <person name="Lanie J.A."/>
            <person name="Ng W.-L."/>
            <person name="Kazmierczak K.M."/>
            <person name="Andrzejewski T.M."/>
            <person name="Davidsen T.M."/>
            <person name="Wayne K.J."/>
            <person name="Tettelin H."/>
            <person name="Glass J.I."/>
            <person name="Rusch D."/>
            <person name="Podicherti R."/>
            <person name="Tsui H.-C.T."/>
            <person name="Winkler M.E."/>
        </authorList>
    </citation>
    <scope>NUCLEOTIDE SEQUENCE</scope>
</reference>
<organism evidence="11">
    <name type="scientific">marine metagenome</name>
    <dbReference type="NCBI Taxonomy" id="408172"/>
    <lineage>
        <taxon>unclassified sequences</taxon>
        <taxon>metagenomes</taxon>
        <taxon>ecological metagenomes</taxon>
    </lineage>
</organism>
<feature type="domain" description="Ancillary SecYEG translocon subunit/Cell division coordinator CpoB TPR" evidence="10">
    <location>
        <begin position="36"/>
        <end position="211"/>
    </location>
</feature>
<dbReference type="InterPro" id="IPR026039">
    <property type="entry name" value="YfgM"/>
</dbReference>
<dbReference type="Pfam" id="PF09976">
    <property type="entry name" value="TPR_21"/>
    <property type="match status" value="1"/>
</dbReference>
<comment type="similarity">
    <text evidence="7">Belongs to the YfgM family.</text>
</comment>
<evidence type="ECO:0000256" key="3">
    <source>
        <dbReference type="ARBA" id="ARBA00022692"/>
    </source>
</evidence>
<evidence type="ECO:0000256" key="9">
    <source>
        <dbReference type="SAM" id="Phobius"/>
    </source>
</evidence>
<dbReference type="AlphaFoldDB" id="A0A381QUK0"/>
<keyword evidence="4 9" id="KW-1133">Transmembrane helix</keyword>
<comment type="subcellular location">
    <subcellularLocation>
        <location evidence="1">Cell membrane</location>
        <topology evidence="1">Single-pass type II membrane protein</topology>
    </subcellularLocation>
</comment>
<evidence type="ECO:0000256" key="8">
    <source>
        <dbReference type="ARBA" id="ARBA00024235"/>
    </source>
</evidence>
<keyword evidence="3 9" id="KW-0812">Transmembrane</keyword>
<protein>
    <recommendedName>
        <fullName evidence="8">Ancillary SecYEG translocon subunit</fullName>
    </recommendedName>
</protein>
<dbReference type="InterPro" id="IPR018704">
    <property type="entry name" value="SecYEG/CpoB_TPR"/>
</dbReference>
<name>A0A381QUK0_9ZZZZ</name>
<evidence type="ECO:0000256" key="5">
    <source>
        <dbReference type="ARBA" id="ARBA00023136"/>
    </source>
</evidence>
<sequence>MSDAEQMSRKELLQPNRLEKKLFAFVDHAYRKKHLYISAAVAVVALILAIWGGWKYVQNERINQANQYHIARAMLTNPALSEDERLTQGISALRDFAKSESGTTLSVLALMESGEAYARQTQIDESIAVFQDVIKHPEATTFLQNAARLSLAALFEQQQRWDEAEMMLDSINIASWEDVRWRAMARIAIAKGETEKAKNLLEQLLEKAPDSVFRQETEILLLSL</sequence>
<accession>A0A381QUK0</accession>
<dbReference type="GO" id="GO:0005886">
    <property type="term" value="C:plasma membrane"/>
    <property type="evidence" value="ECO:0007669"/>
    <property type="project" value="UniProtKB-SubCell"/>
</dbReference>
<gene>
    <name evidence="11" type="ORF">METZ01_LOCUS35909</name>
</gene>
<dbReference type="Gene3D" id="1.25.40.10">
    <property type="entry name" value="Tetratricopeptide repeat domain"/>
    <property type="match status" value="1"/>
</dbReference>
<evidence type="ECO:0000256" key="7">
    <source>
        <dbReference type="ARBA" id="ARBA00024197"/>
    </source>
</evidence>
<evidence type="ECO:0000256" key="2">
    <source>
        <dbReference type="ARBA" id="ARBA00022475"/>
    </source>
</evidence>
<proteinExistence type="inferred from homology"/>
<evidence type="ECO:0000313" key="11">
    <source>
        <dbReference type="EMBL" id="SUZ83055.1"/>
    </source>
</evidence>
<dbReference type="InterPro" id="IPR011990">
    <property type="entry name" value="TPR-like_helical_dom_sf"/>
</dbReference>
<dbReference type="SUPFAM" id="SSF48452">
    <property type="entry name" value="TPR-like"/>
    <property type="match status" value="1"/>
</dbReference>
<keyword evidence="5 9" id="KW-0472">Membrane</keyword>
<evidence type="ECO:0000256" key="1">
    <source>
        <dbReference type="ARBA" id="ARBA00004401"/>
    </source>
</evidence>
<evidence type="ECO:0000259" key="10">
    <source>
        <dbReference type="Pfam" id="PF09976"/>
    </source>
</evidence>
<feature type="transmembrane region" description="Helical" evidence="9">
    <location>
        <begin position="35"/>
        <end position="54"/>
    </location>
</feature>